<gene>
    <name evidence="2" type="ORF">AK830_g185</name>
</gene>
<protein>
    <recommendedName>
        <fullName evidence="4">Lysine-specific metallo-endopeptidase domain-containing protein</fullName>
    </recommendedName>
</protein>
<keyword evidence="3" id="KW-1185">Reference proteome</keyword>
<proteinExistence type="predicted"/>
<sequence>MLRVFLSLLAVRQCVADVTWRAIGCENWSFQGKTMDQMWDNSVAMTTQAQSQIDAIPTRPSFKYTEAQKIAAANAEFMFGVKFTNHVGLNSAGQATMSTARAMYDDVRGGLEGTLAGLDVNNAFLFCGSNGLVKKSIPDYIGGPSPIWHAEIVDESEGDDKKPTEHITLSYITPSSPEPCTEGAEQSYAGKTFTATQVIGDTRTDFVGIILCPNVWENDGLKVFATLDEGYGAEKEAPNQYPYIGHYNSISGTLLHEMVHVVGRVRENKKWEDPGVGFKLATKLAKDSQTTALINPDTYRIFAEMSMSPATRWGMPNA</sequence>
<reference evidence="2 3" key="1">
    <citation type="submission" date="2015-09" db="EMBL/GenBank/DDBJ databases">
        <title>Draft genome of a European isolate of the apple canker pathogen Neonectria ditissima.</title>
        <authorList>
            <person name="Gomez-Cortecero A."/>
            <person name="Harrison R.J."/>
            <person name="Armitage A.D."/>
        </authorList>
    </citation>
    <scope>NUCLEOTIDE SEQUENCE [LARGE SCALE GENOMIC DNA]</scope>
    <source>
        <strain evidence="2 3">R09/05</strain>
    </source>
</reference>
<dbReference type="OrthoDB" id="3510493at2759"/>
<dbReference type="EMBL" id="LKCW01000001">
    <property type="protein sequence ID" value="KPM46356.1"/>
    <property type="molecule type" value="Genomic_DNA"/>
</dbReference>
<dbReference type="InterPro" id="IPR024079">
    <property type="entry name" value="MetalloPept_cat_dom_sf"/>
</dbReference>
<evidence type="ECO:0000313" key="3">
    <source>
        <dbReference type="Proteomes" id="UP000050424"/>
    </source>
</evidence>
<accession>A0A0N8H946</accession>
<keyword evidence="1" id="KW-0732">Signal</keyword>
<organism evidence="2 3">
    <name type="scientific">Neonectria ditissima</name>
    <dbReference type="NCBI Taxonomy" id="78410"/>
    <lineage>
        <taxon>Eukaryota</taxon>
        <taxon>Fungi</taxon>
        <taxon>Dikarya</taxon>
        <taxon>Ascomycota</taxon>
        <taxon>Pezizomycotina</taxon>
        <taxon>Sordariomycetes</taxon>
        <taxon>Hypocreomycetidae</taxon>
        <taxon>Hypocreales</taxon>
        <taxon>Nectriaceae</taxon>
        <taxon>Neonectria</taxon>
    </lineage>
</organism>
<dbReference type="SUPFAM" id="SSF55486">
    <property type="entry name" value="Metalloproteases ('zincins'), catalytic domain"/>
    <property type="match status" value="1"/>
</dbReference>
<evidence type="ECO:0008006" key="4">
    <source>
        <dbReference type="Google" id="ProtNLM"/>
    </source>
</evidence>
<dbReference type="Proteomes" id="UP000050424">
    <property type="component" value="Unassembled WGS sequence"/>
</dbReference>
<comment type="caution">
    <text evidence="2">The sequence shown here is derived from an EMBL/GenBank/DDBJ whole genome shotgun (WGS) entry which is preliminary data.</text>
</comment>
<evidence type="ECO:0000256" key="1">
    <source>
        <dbReference type="SAM" id="SignalP"/>
    </source>
</evidence>
<name>A0A0N8H946_9HYPO</name>
<feature type="chain" id="PRO_5006026277" description="Lysine-specific metallo-endopeptidase domain-containing protein" evidence="1">
    <location>
        <begin position="17"/>
        <end position="318"/>
    </location>
</feature>
<dbReference type="GO" id="GO:0008237">
    <property type="term" value="F:metallopeptidase activity"/>
    <property type="evidence" value="ECO:0007669"/>
    <property type="project" value="InterPro"/>
</dbReference>
<dbReference type="AlphaFoldDB" id="A0A0N8H946"/>
<dbReference type="Gene3D" id="3.40.390.10">
    <property type="entry name" value="Collagenase (Catalytic Domain)"/>
    <property type="match status" value="1"/>
</dbReference>
<feature type="signal peptide" evidence="1">
    <location>
        <begin position="1"/>
        <end position="16"/>
    </location>
</feature>
<evidence type="ECO:0000313" key="2">
    <source>
        <dbReference type="EMBL" id="KPM46356.1"/>
    </source>
</evidence>